<dbReference type="EMBL" id="PDVP01000007">
    <property type="protein sequence ID" value="PHP66565.1"/>
    <property type="molecule type" value="Genomic_DNA"/>
</dbReference>
<dbReference type="OrthoDB" id="5395100at2"/>
<dbReference type="RefSeq" id="WP_099306751.1">
    <property type="nucleotide sequence ID" value="NZ_PDVP01000007.1"/>
</dbReference>
<keyword evidence="1" id="KW-1133">Transmembrane helix</keyword>
<evidence type="ECO:0000256" key="1">
    <source>
        <dbReference type="SAM" id="Phobius"/>
    </source>
</evidence>
<dbReference type="InterPro" id="IPR023346">
    <property type="entry name" value="Lysozyme-like_dom_sf"/>
</dbReference>
<comment type="caution">
    <text evidence="2">The sequence shown here is derived from an EMBL/GenBank/DDBJ whole genome shotgun (WGS) entry which is preliminary data.</text>
</comment>
<evidence type="ECO:0000313" key="3">
    <source>
        <dbReference type="Proteomes" id="UP000221168"/>
    </source>
</evidence>
<organism evidence="2 3">
    <name type="scientific">Zhengella mangrovi</name>
    <dbReference type="NCBI Taxonomy" id="1982044"/>
    <lineage>
        <taxon>Bacteria</taxon>
        <taxon>Pseudomonadati</taxon>
        <taxon>Pseudomonadota</taxon>
        <taxon>Alphaproteobacteria</taxon>
        <taxon>Hyphomicrobiales</taxon>
        <taxon>Notoacmeibacteraceae</taxon>
        <taxon>Zhengella</taxon>
    </lineage>
</organism>
<dbReference type="Proteomes" id="UP000221168">
    <property type="component" value="Unassembled WGS sequence"/>
</dbReference>
<name>A0A2G1QM04_9HYPH</name>
<gene>
    <name evidence="2" type="ORF">CSC94_12815</name>
</gene>
<dbReference type="SUPFAM" id="SSF53955">
    <property type="entry name" value="Lysozyme-like"/>
    <property type="match status" value="1"/>
</dbReference>
<dbReference type="Gene3D" id="1.10.530.10">
    <property type="match status" value="1"/>
</dbReference>
<proteinExistence type="predicted"/>
<sequence length="268" mass="28488">MTDRDFARAKAAARSDPFFVYRPLLDLLGKSEGTDKGDGYNETLAYGAFTGGNVNLVSMTLSQVDALQTKMLKHPGNKLNSSAAGRYQIVRTTLRAIRKTLGLGGDLIFDRRMQDRMACYLLGVRGIDKWLAGRLSTATLLSNLAHEWASLPLPNGKGAYGGQHAAVTVAEVTAALAEVRKRHLGQAPAREVVPPEVEKEVKKKTGLWGWLTGLGGGLGTGVAGLIGMDWKTVAIIAGAAVVLLVVIVILRSQIAGAVREIGDAVEGK</sequence>
<keyword evidence="1" id="KW-0812">Transmembrane</keyword>
<keyword evidence="3" id="KW-1185">Reference proteome</keyword>
<dbReference type="AlphaFoldDB" id="A0A2G1QM04"/>
<reference evidence="2 3" key="1">
    <citation type="submission" date="2017-10" db="EMBL/GenBank/DDBJ databases">
        <title>Sedimentibacterium mangrovi gen. nov., sp. nov., a novel member of family Phyllobacteriacea isolated from mangrove sediment.</title>
        <authorList>
            <person name="Liao H."/>
            <person name="Tian Y."/>
        </authorList>
    </citation>
    <scope>NUCLEOTIDE SEQUENCE [LARGE SCALE GENOMIC DNA]</scope>
    <source>
        <strain evidence="2 3">X9-2-2</strain>
    </source>
</reference>
<keyword evidence="1" id="KW-0472">Membrane</keyword>
<evidence type="ECO:0008006" key="4">
    <source>
        <dbReference type="Google" id="ProtNLM"/>
    </source>
</evidence>
<feature type="transmembrane region" description="Helical" evidence="1">
    <location>
        <begin position="207"/>
        <end position="226"/>
    </location>
</feature>
<protein>
    <recommendedName>
        <fullName evidence="4">Glycoside hydrolase family 104 protein</fullName>
    </recommendedName>
</protein>
<accession>A0A2G1QM04</accession>
<evidence type="ECO:0000313" key="2">
    <source>
        <dbReference type="EMBL" id="PHP66565.1"/>
    </source>
</evidence>
<feature type="transmembrane region" description="Helical" evidence="1">
    <location>
        <begin position="232"/>
        <end position="250"/>
    </location>
</feature>